<evidence type="ECO:0000313" key="2">
    <source>
        <dbReference type="Proteomes" id="UP000009170"/>
    </source>
</evidence>
<dbReference type="Proteomes" id="UP000009170">
    <property type="component" value="Unassembled WGS sequence"/>
</dbReference>
<dbReference type="OrthoDB" id="10570894at2759"/>
<dbReference type="KEGG" id="ota:OT_ostta08g00030"/>
<dbReference type="EMBL" id="CAID01000008">
    <property type="protein sequence ID" value="CEG01310.1"/>
    <property type="molecule type" value="Genomic_DNA"/>
</dbReference>
<dbReference type="STRING" id="70448.A0A090MCC0"/>
<gene>
    <name evidence="1" type="ORF">OT_ostta08g00030</name>
</gene>
<evidence type="ECO:0000313" key="1">
    <source>
        <dbReference type="EMBL" id="CEG01310.1"/>
    </source>
</evidence>
<accession>A0A090MCC0</accession>
<dbReference type="GeneID" id="9833450"/>
<keyword evidence="2" id="KW-1185">Reference proteome</keyword>
<comment type="caution">
    <text evidence="1">The sequence shown here is derived from an EMBL/GenBank/DDBJ whole genome shotgun (WGS) entry which is preliminary data.</text>
</comment>
<proteinExistence type="predicted"/>
<organism evidence="1 2">
    <name type="scientific">Ostreococcus tauri</name>
    <name type="common">Marine green alga</name>
    <dbReference type="NCBI Taxonomy" id="70448"/>
    <lineage>
        <taxon>Eukaryota</taxon>
        <taxon>Viridiplantae</taxon>
        <taxon>Chlorophyta</taxon>
        <taxon>Mamiellophyceae</taxon>
        <taxon>Mamiellales</taxon>
        <taxon>Bathycoccaceae</taxon>
        <taxon>Ostreococcus</taxon>
    </lineage>
</organism>
<sequence>MDAEKGYAADVAVGVPRQSNAWSICSAGVGTAGALAAIVAAAMVGNLKECSTDPTPGATVVTNLASEMKKVDHSGAQPWLQHAYASVVGAIDDHYTEWSAKVKPIGWHTARLAESGDASDGAGNPEFKYIGDGKDGKTDWGFGPLAPILTIGEADANTGYVPVGVPDGLGVMRKDIDTLRVIFQAESYGYLSGGRSWFMPVNGNGAKFTGSHVSYIDYRMPTSAAAYSTSDLTKLSYGFATTADSNAVSAAPAVKEAGSLFTEVYNMKGEMVVARSGTNQITVGAHLGDTSVDGHYVTEDIANADAVASNAWTFHSFCSSHLEEARQWSGSASGVTYGVENDMWVTVEEWTDLDAAKTATHGFAGLTAHVIDIASKKLYATGAFGQGGFEKVVEFNCGHEDFVCFSPSGYNGNFGGDAMKTAIVDRRKAIAAKRPDGKDWVYPQNVVPARIYVGRKGYKADGTKCGASCTFLERNGLEFGQLYGYAVPTATTDRDAWHKGNVRTASTPTHTVAGKWAKIAWQFNSSNVKNVEESDMFHWQIEPVLPSGVTGYKFWNAKGNDAAGAKTEHNSPSPVGEQKFVQGSTAGYFGIYEVQSMVSQLNGAAAGGFPTHFDGTYEMIEGETDIDTRVNLCADGTGCMQGQTANGRTQKYMNDGTEKRTFEDIDGLEWIAAKTTAAGANSVTLNGKKYAYDDYFVIQEDGGNRYGERLMVAKMPAANTNATYDFIAMAGGSLNTRMKAGVSVPPNTFNSATSSEFSGVADASGALRQTMMGGAARRLAELDVAMNEKTILIGLQQHSIRTGVVSKFGADRGGQIYMWDVVNVDRTSSRTWSQRDQNVDRSGAQPWLQHAYASVVGAIDDHYTAWSAKVKPIGWHTARLAESGDASDGAGNPEFKYIGDGKDGKTDWGFGPLAPILTIGEADANTGYVPVGVPDGLGVMRKDIDTLRVIFQAESYGYLSGGRSWFMPVNGNGAKFTGSHVSYIDYRMPTSAAAYSTSDLTKLSYGFATTADSNSASAAPAVKEAGSLFTEVYNMKGEMVVARSGTNQITVGAHLGDTSVDGHYVTEDIANADAVASNAWTFHSFCSSHLEEARQWSGSASGVTYGVENDMWVTVEEWTDLDAAKTATHGFAGLTAHVIDIASKKLYATGAFGQGGFEKVVEFNCGHEDFVCFSPSGYNGNFGGDAMKTAIVDRRKAIAAKRPDGKDWVYPQNVVPARIYVGRKGYKADGTKCGASCTFLERNGLEFGQLYGYAVPNATTDRDEWHKGNVRTASPSTHTVDGKWAKIAWQFNSANVKNVEESDMFHWQIEPVLPSGVTGVYKFWNAKGNDAGGAKTEHNSPSPVGEQKFVQGSTAGYFGIYEVQSMVSQLNGAAAGGFPTHFDGTYEMIEGETDIDTRVNLCAGGTGCTQGQTANGRTQKYMNDGTEKRTFEDIDGLEWIAAKTTAAGANNVTLNGAPYTYDDYFVIQEDGGNRYGERLMVAKMPAANTNATYDFIAMAGGSLNTRMKAGVSVPPNTFNSATSSEFSGVADASGALRQTMMGGAARRLAELDVAMNDKTILIGLQQHSIRTGVVSKFGADRGGQIYMWDAANF</sequence>
<reference evidence="1 2" key="2">
    <citation type="journal article" date="2014" name="BMC Genomics">
        <title>An improved genome of the model marine alga Ostreococcus tauri unfolds by assessing Illumina de novo assemblies.</title>
        <authorList>
            <person name="Blanc-Mathieu R."/>
            <person name="Verhelst B."/>
            <person name="Derelle E."/>
            <person name="Rombauts S."/>
            <person name="Bouget F.Y."/>
            <person name="Carre I."/>
            <person name="Chateau A."/>
            <person name="Eyre-Walker A."/>
            <person name="Grimsley N."/>
            <person name="Moreau H."/>
            <person name="Piegu B."/>
            <person name="Rivals E."/>
            <person name="Schackwitz W."/>
            <person name="Van de Peer Y."/>
            <person name="Piganeau G."/>
        </authorList>
    </citation>
    <scope>NUCLEOTIDE SEQUENCE [LARGE SCALE GENOMIC DNA]</scope>
    <source>
        <strain evidence="2">OTTH 0595 / CCAP 157/2 / RCC745</strain>
    </source>
</reference>
<protein>
    <submittedName>
        <fullName evidence="1">Unnamed product</fullName>
    </submittedName>
</protein>
<name>A0A090MCC0_OSTTA</name>
<reference evidence="2" key="1">
    <citation type="journal article" date="2006" name="Proc. Natl. Acad. Sci. U.S.A.">
        <title>Genome analysis of the smallest free-living eukaryote Ostreococcus tauri unveils many unique features.</title>
        <authorList>
            <person name="Derelle E."/>
            <person name="Ferraz C."/>
            <person name="Rombauts S."/>
            <person name="Rouze P."/>
            <person name="Worden A.Z."/>
            <person name="Robbens S."/>
            <person name="Partensky F."/>
            <person name="Degroeve S."/>
            <person name="Echeynie S."/>
            <person name="Cooke R."/>
            <person name="Saeys Y."/>
            <person name="Wuyts J."/>
            <person name="Jabbari K."/>
            <person name="Bowler C."/>
            <person name="Panaud O."/>
            <person name="Piegu B."/>
            <person name="Ball S.G."/>
            <person name="Ral J.-P."/>
            <person name="Bouget F.-Y."/>
            <person name="Piganeau G."/>
            <person name="De Baets B."/>
            <person name="Picard A."/>
            <person name="Delseny M."/>
            <person name="Demaille J."/>
            <person name="Van de Peer Y."/>
            <person name="Moreau H."/>
        </authorList>
    </citation>
    <scope>NUCLEOTIDE SEQUENCE [LARGE SCALE GENOMIC DNA]</scope>
    <source>
        <strain evidence="2">OTTH 0595 / CCAP 157/2 / RCC745</strain>
    </source>
</reference>
<dbReference type="RefSeq" id="XP_022840885.1">
    <property type="nucleotide sequence ID" value="XM_022983465.1"/>
</dbReference>
<dbReference type="InParanoid" id="A0A090MCC0"/>